<comment type="caution">
    <text evidence="2">The sequence shown here is derived from an EMBL/GenBank/DDBJ whole genome shotgun (WGS) entry which is preliminary data.</text>
</comment>
<reference evidence="2 3" key="1">
    <citation type="submission" date="2021-03" db="EMBL/GenBank/DDBJ databases">
        <title>Leishmania (Mundinia) martiniquensis Genome sequencing and assembly.</title>
        <authorList>
            <person name="Almutairi H."/>
            <person name="Gatherer D."/>
        </authorList>
    </citation>
    <scope>NUCLEOTIDE SEQUENCE [LARGE SCALE GENOMIC DNA]</scope>
    <source>
        <strain evidence="2">LSCM1</strain>
    </source>
</reference>
<proteinExistence type="predicted"/>
<keyword evidence="3" id="KW-1185">Reference proteome</keyword>
<evidence type="ECO:0000256" key="1">
    <source>
        <dbReference type="SAM" id="MobiDB-lite"/>
    </source>
</evidence>
<dbReference type="RefSeq" id="XP_067175109.1">
    <property type="nucleotide sequence ID" value="XM_067319734.1"/>
</dbReference>
<protein>
    <submittedName>
        <fullName evidence="2">Uncharacterized protein</fullName>
    </submittedName>
</protein>
<sequence>MNAKGNGKAGGSRWLLAPMREWGGSAAYRLAHPIAGAATAAIRLHGTFLDRIARDLGSAGAEGYFISYAVQAARNSMRDVRLASTAGVAAAALHPSRLLRIPMMPPLVRVADVAASASPSSSSTLYGAREDVGVISGAVPPALARELSLLSNDDFIQRIHRFSRSNFVPAQRPLLYAHLKEFMRPQRLAYVSVKTVQDHLHVANAANLHETCIELYHAAREHMPAAALLLRSPCAFLTPASTPGTGQSDASGHAGPSTASGSGTNLAVEGAVLVSTFVVDSAYAAQRTVELTRLAAYCVTQLLAPLHAQGHDTTTGDARTSSAKVLRAMAVRTPREVATELSLVRCFWRMLCLAEYYGCAEASGAQAAKGSKEQALADALAILDGCRQVASVRREAAAAVLAATATGARSCHEHSPLSTATLKLSERPSSELLAEALHFVRYASVGDDGEFAFYRFCKEERILWSPQPLLWSVPRDASDAASVLSSAAAAGNARRLPYSEDEVQLFYAALIDTCAAGQLVPEALLYFTEARRLLGAPPLVDSEGFGAETALLLGAGGGRGPETRNADAVITPTLPEAVDGASRAPLAAFFTSSHPSTSATLPRPIQPAAASSGVLTDGAALTELLLHRFLSMLQAAKENHLAVHLARSLIAAGAVSQVKAHIWTLILISAGSVRAVDVVLAVYSHALERLTSPAGTTGSGSTTVERGALEYLLQTSLSALSKCQVPRYEQDYLQPARDTQLLHCADEFYYGCLLQEAHNSMCPAQRAAEVLARMEEAKVPMTAPIVSRLLKLYLRAEAPEFIRVYRHAVDDLGLPLRAVWADQLLLWADRRRYFLSAADREYIVHQLLRSRRVTTVTDLQPLLGGLRTHFALLYYDHTHAAREKFLSDGSVPAAQPTVMDSRAHFLTTRPTSVQRGVMTRAETSWVCIGASGEEVAEAHTTRHGMLPRMLGDAPLRALHARIAQLSETPLLFPLSNDAASTDDSEQLHDMALRVYLADVLEGLQRSSNRVM</sequence>
<evidence type="ECO:0000313" key="3">
    <source>
        <dbReference type="Proteomes" id="UP000673552"/>
    </source>
</evidence>
<dbReference type="Proteomes" id="UP000673552">
    <property type="component" value="Chromosome 34"/>
</dbReference>
<feature type="compositionally biased region" description="Polar residues" evidence="1">
    <location>
        <begin position="241"/>
        <end position="250"/>
    </location>
</feature>
<accession>A0A836KC23</accession>
<name>A0A836KC23_9TRYP</name>
<dbReference type="AlphaFoldDB" id="A0A836KC23"/>
<dbReference type="OrthoDB" id="243988at2759"/>
<dbReference type="GeneID" id="92512246"/>
<evidence type="ECO:0000313" key="2">
    <source>
        <dbReference type="EMBL" id="KAG5468171.1"/>
    </source>
</evidence>
<dbReference type="KEGG" id="lmat:92512246"/>
<feature type="region of interest" description="Disordered" evidence="1">
    <location>
        <begin position="241"/>
        <end position="261"/>
    </location>
</feature>
<dbReference type="EMBL" id="JAFEUZ010000034">
    <property type="protein sequence ID" value="KAG5468171.1"/>
    <property type="molecule type" value="Genomic_DNA"/>
</dbReference>
<organism evidence="2 3">
    <name type="scientific">Leishmania martiniquensis</name>
    <dbReference type="NCBI Taxonomy" id="1580590"/>
    <lineage>
        <taxon>Eukaryota</taxon>
        <taxon>Discoba</taxon>
        <taxon>Euglenozoa</taxon>
        <taxon>Kinetoplastea</taxon>
        <taxon>Metakinetoplastina</taxon>
        <taxon>Trypanosomatida</taxon>
        <taxon>Trypanosomatidae</taxon>
        <taxon>Leishmaniinae</taxon>
        <taxon>Leishmania</taxon>
    </lineage>
</organism>
<gene>
    <name evidence="2" type="ORF">LSCM1_02147</name>
</gene>